<reference evidence="1 2" key="1">
    <citation type="submission" date="2015-11" db="EMBL/GenBank/DDBJ databases">
        <title>Genomic analysis of 38 Legionella species identifies large and diverse effector repertoires.</title>
        <authorList>
            <person name="Burstein D."/>
            <person name="Amaro F."/>
            <person name="Zusman T."/>
            <person name="Lifshitz Z."/>
            <person name="Cohen O."/>
            <person name="Gilbert J.A."/>
            <person name="Pupko T."/>
            <person name="Shuman H.A."/>
            <person name="Segal G."/>
        </authorList>
    </citation>
    <scope>NUCLEOTIDE SEQUENCE [LARGE SCALE GENOMIC DNA]</scope>
    <source>
        <strain evidence="1 2">Bercovier 4</strain>
    </source>
</reference>
<protein>
    <submittedName>
        <fullName evidence="1">Uncharacterized protein</fullName>
    </submittedName>
</protein>
<dbReference type="EMBL" id="LNYH01000019">
    <property type="protein sequence ID" value="KTD31829.1"/>
    <property type="molecule type" value="Genomic_DNA"/>
</dbReference>
<name>A0A0W0WHP5_9GAMM</name>
<organism evidence="1 2">
    <name type="scientific">Legionella israelensis</name>
    <dbReference type="NCBI Taxonomy" id="454"/>
    <lineage>
        <taxon>Bacteria</taxon>
        <taxon>Pseudomonadati</taxon>
        <taxon>Pseudomonadota</taxon>
        <taxon>Gammaproteobacteria</taxon>
        <taxon>Legionellales</taxon>
        <taxon>Legionellaceae</taxon>
        <taxon>Legionella</taxon>
    </lineage>
</organism>
<dbReference type="PATRIC" id="fig|454.4.peg.613"/>
<evidence type="ECO:0000313" key="1">
    <source>
        <dbReference type="EMBL" id="KTD31829.1"/>
    </source>
</evidence>
<dbReference type="AlphaFoldDB" id="A0A0W0WHP5"/>
<comment type="caution">
    <text evidence="1">The sequence shown here is derived from an EMBL/GenBank/DDBJ whole genome shotgun (WGS) entry which is preliminary data.</text>
</comment>
<keyword evidence="2" id="KW-1185">Reference proteome</keyword>
<proteinExistence type="predicted"/>
<evidence type="ECO:0000313" key="2">
    <source>
        <dbReference type="Proteomes" id="UP000054761"/>
    </source>
</evidence>
<sequence>MINKGKTRQTQSSADLIHWFHIDNEIEALEEVIVLGNNGRTLTILTTTDYEEGSEDEWAPPAF</sequence>
<accession>A0A0W0WHP5</accession>
<dbReference type="Proteomes" id="UP000054761">
    <property type="component" value="Unassembled WGS sequence"/>
</dbReference>
<dbReference type="STRING" id="454.Lisr_0582"/>
<gene>
    <name evidence="1" type="ORF">Lisr_0582</name>
</gene>